<feature type="transmembrane region" description="Helical" evidence="6">
    <location>
        <begin position="486"/>
        <end position="505"/>
    </location>
</feature>
<feature type="transmembrane region" description="Helical" evidence="6">
    <location>
        <begin position="257"/>
        <end position="276"/>
    </location>
</feature>
<feature type="transmembrane region" description="Helical" evidence="6">
    <location>
        <begin position="324"/>
        <end position="345"/>
    </location>
</feature>
<dbReference type="EMBL" id="HE806322">
    <property type="protein sequence ID" value="CCH62220.1"/>
    <property type="molecule type" value="Genomic_DNA"/>
</dbReference>
<dbReference type="KEGG" id="tbl:TBLA_0G02830"/>
<dbReference type="eggNOG" id="KOG2466">
    <property type="taxonomic scope" value="Eukaryota"/>
</dbReference>
<dbReference type="FunCoup" id="I2H768">
    <property type="interactions" value="613"/>
</dbReference>
<feature type="transmembrane region" description="Helical" evidence="6">
    <location>
        <begin position="415"/>
        <end position="435"/>
    </location>
</feature>
<dbReference type="NCBIfam" id="TIGR00800">
    <property type="entry name" value="ncs1"/>
    <property type="match status" value="1"/>
</dbReference>
<evidence type="ECO:0000256" key="2">
    <source>
        <dbReference type="ARBA" id="ARBA00008974"/>
    </source>
</evidence>
<gene>
    <name evidence="7" type="primary">TBLA0G02830</name>
    <name evidence="7" type="ORF">TBLA_0G02830</name>
</gene>
<dbReference type="InterPro" id="IPR001248">
    <property type="entry name" value="Pur-cyt_permease"/>
</dbReference>
<keyword evidence="5 6" id="KW-0472">Membrane</keyword>
<evidence type="ECO:0000256" key="4">
    <source>
        <dbReference type="ARBA" id="ARBA00022989"/>
    </source>
</evidence>
<dbReference type="AlphaFoldDB" id="I2H768"/>
<dbReference type="InterPro" id="IPR012681">
    <property type="entry name" value="NCS1"/>
</dbReference>
<keyword evidence="3 6" id="KW-0812">Transmembrane</keyword>
<comment type="similarity">
    <text evidence="2">Belongs to the purine-cytosine permease (2.A.39) family.</text>
</comment>
<feature type="transmembrane region" description="Helical" evidence="6">
    <location>
        <begin position="366"/>
        <end position="395"/>
    </location>
</feature>
<dbReference type="GO" id="GO:0015505">
    <property type="term" value="F:uracil:monoatomic cation symporter activity"/>
    <property type="evidence" value="ECO:0007669"/>
    <property type="project" value="EnsemblFungi"/>
</dbReference>
<dbReference type="Proteomes" id="UP000002866">
    <property type="component" value="Chromosome 7"/>
</dbReference>
<dbReference type="GO" id="GO:0032126">
    <property type="term" value="C:eisosome"/>
    <property type="evidence" value="ECO:0007669"/>
    <property type="project" value="EnsemblFungi"/>
</dbReference>
<reference evidence="7 8" key="1">
    <citation type="journal article" date="2011" name="Proc. Natl. Acad. Sci. U.S.A.">
        <title>Evolutionary erosion of yeast sex chromosomes by mating-type switching accidents.</title>
        <authorList>
            <person name="Gordon J.L."/>
            <person name="Armisen D."/>
            <person name="Proux-Wera E."/>
            <person name="Oheigeartaigh S.S."/>
            <person name="Byrne K.P."/>
            <person name="Wolfe K.H."/>
        </authorList>
    </citation>
    <scope>NUCLEOTIDE SEQUENCE [LARGE SCALE GENOMIC DNA]</scope>
    <source>
        <strain evidence="8">ATCC 34711 / CBS 6284 / DSM 70876 / NBRC 10599 / NRRL Y-10934 / UCD 77-7</strain>
    </source>
</reference>
<dbReference type="InterPro" id="IPR045225">
    <property type="entry name" value="Uracil/uridine/allantoin_perm"/>
</dbReference>
<sequence length="650" mass="73474">MHRINHKNSTTTTRTQTSNIEVLNNYNSFEPYNTNDDISSFENDLEIASKVSSKNNGKVTTTFYEDSSLEEVDSLSGNEKTEYSSRWEWFYNEVLVVDKSTKGVSFTQSFLYNNDLKPVETKRRVWSWYNFAYFWLAECFNINTWQVAATGLQLGLNWWQCWIAIWIGYTFVGIFVVLASRVGSAYHVSFPVSARASFGIFFSIWPIINRVVMAVVWYSVQAWICATPVGLMLKSIFGLDLEERIPNHFGSPNTTTFEYMCFFIFWVVSFPFLLVPPHKIRHLFTVKAALVPFAAFGFLIWAIRKAHGTIALGALSTFIPHGSAFSWAFVRAIISCMANFATMVVNAPDFSRFSKHPNSALWSQLVCVPVLFSITSLIGILVTAAGFQLYGINYWSPVDVLGKFLETSFTKGTRAGVFLISFVFALAQLGTNISANSLSCGTDLSALCPKFINIRRGSVFCALIALCICPWNLMSSSSKFTSALSAYAIFLSSIAGVVAADYFVVRRGYIKLTHLYSLQKGSIYMYGNRFGINWRALVAYFCGVAPNLPGFIGDVGAPAVTVSANAMKLYYLSYWMGYAFSFIAYIILCYFFPVAGSPVKNILKDKGWFQQWVEVEDFEREWRATLAKDDLSNDINEQEYEEFRQTKFNF</sequence>
<comment type="subcellular location">
    <subcellularLocation>
        <location evidence="1">Membrane</location>
        <topology evidence="1">Multi-pass membrane protein</topology>
    </subcellularLocation>
</comment>
<evidence type="ECO:0000256" key="5">
    <source>
        <dbReference type="ARBA" id="ARBA00023136"/>
    </source>
</evidence>
<evidence type="ECO:0008006" key="9">
    <source>
        <dbReference type="Google" id="ProtNLM"/>
    </source>
</evidence>
<evidence type="ECO:0000313" key="7">
    <source>
        <dbReference type="EMBL" id="CCH62220.1"/>
    </source>
</evidence>
<evidence type="ECO:0000313" key="8">
    <source>
        <dbReference type="Proteomes" id="UP000002866"/>
    </source>
</evidence>
<keyword evidence="4 6" id="KW-1133">Transmembrane helix</keyword>
<feature type="transmembrane region" description="Helical" evidence="6">
    <location>
        <begin position="572"/>
        <end position="596"/>
    </location>
</feature>
<proteinExistence type="inferred from homology"/>
<feature type="transmembrane region" description="Helical" evidence="6">
    <location>
        <begin position="456"/>
        <end position="474"/>
    </location>
</feature>
<dbReference type="PANTHER" id="PTHR30618:SF2">
    <property type="entry name" value="ALLANTOIN PERMEASE-RELATED"/>
    <property type="match status" value="1"/>
</dbReference>
<keyword evidence="8" id="KW-1185">Reference proteome</keyword>
<evidence type="ECO:0000256" key="1">
    <source>
        <dbReference type="ARBA" id="ARBA00004141"/>
    </source>
</evidence>
<dbReference type="Gene3D" id="1.10.4160.10">
    <property type="entry name" value="Hydantoin permease"/>
    <property type="match status" value="1"/>
</dbReference>
<evidence type="ECO:0000256" key="6">
    <source>
        <dbReference type="SAM" id="Phobius"/>
    </source>
</evidence>
<organism evidence="7 8">
    <name type="scientific">Henningerozyma blattae (strain ATCC 34711 / CBS 6284 / DSM 70876 / NBRC 10599 / NRRL Y-10934 / UCD 77-7)</name>
    <name type="common">Yeast</name>
    <name type="synonym">Tetrapisispora blattae</name>
    <dbReference type="NCBI Taxonomy" id="1071380"/>
    <lineage>
        <taxon>Eukaryota</taxon>
        <taxon>Fungi</taxon>
        <taxon>Dikarya</taxon>
        <taxon>Ascomycota</taxon>
        <taxon>Saccharomycotina</taxon>
        <taxon>Saccharomycetes</taxon>
        <taxon>Saccharomycetales</taxon>
        <taxon>Saccharomycetaceae</taxon>
        <taxon>Henningerozyma</taxon>
    </lineage>
</organism>
<dbReference type="OMA" id="CGTDMSA"/>
<dbReference type="GO" id="GO:0005886">
    <property type="term" value="C:plasma membrane"/>
    <property type="evidence" value="ECO:0007669"/>
    <property type="project" value="EnsemblFungi"/>
</dbReference>
<dbReference type="Pfam" id="PF02133">
    <property type="entry name" value="Transp_cyt_pur"/>
    <property type="match status" value="1"/>
</dbReference>
<feature type="transmembrane region" description="Helical" evidence="6">
    <location>
        <begin position="532"/>
        <end position="552"/>
    </location>
</feature>
<name>I2H768_HENB6</name>
<dbReference type="InParanoid" id="I2H768"/>
<dbReference type="GeneID" id="14497352"/>
<dbReference type="PANTHER" id="PTHR30618">
    <property type="entry name" value="NCS1 FAMILY PURINE/PYRIMIDINE TRANSPORTER"/>
    <property type="match status" value="1"/>
</dbReference>
<dbReference type="RefSeq" id="XP_004181739.1">
    <property type="nucleotide sequence ID" value="XM_004181691.1"/>
</dbReference>
<dbReference type="HOGENOM" id="CLU_021555_2_2_1"/>
<dbReference type="OrthoDB" id="2018619at2759"/>
<dbReference type="FunFam" id="1.10.4160.10:FF:000001">
    <property type="entry name" value="Uracil permease, putative"/>
    <property type="match status" value="1"/>
</dbReference>
<accession>I2H768</accession>
<feature type="transmembrane region" description="Helical" evidence="6">
    <location>
        <begin position="161"/>
        <end position="182"/>
    </location>
</feature>
<protein>
    <recommendedName>
        <fullName evidence="9">Uracil permease</fullName>
    </recommendedName>
</protein>
<dbReference type="CDD" id="cd11482">
    <property type="entry name" value="SLC-NCS1sbd_NRT1-like"/>
    <property type="match status" value="1"/>
</dbReference>
<feature type="transmembrane region" description="Helical" evidence="6">
    <location>
        <begin position="283"/>
        <end position="304"/>
    </location>
</feature>
<evidence type="ECO:0000256" key="3">
    <source>
        <dbReference type="ARBA" id="ARBA00022692"/>
    </source>
</evidence>